<organism evidence="1 2">
    <name type="scientific">Hyalomma asiaticum</name>
    <name type="common">Tick</name>
    <dbReference type="NCBI Taxonomy" id="266040"/>
    <lineage>
        <taxon>Eukaryota</taxon>
        <taxon>Metazoa</taxon>
        <taxon>Ecdysozoa</taxon>
        <taxon>Arthropoda</taxon>
        <taxon>Chelicerata</taxon>
        <taxon>Arachnida</taxon>
        <taxon>Acari</taxon>
        <taxon>Parasitiformes</taxon>
        <taxon>Ixodida</taxon>
        <taxon>Ixodoidea</taxon>
        <taxon>Ixodidae</taxon>
        <taxon>Hyalomminae</taxon>
        <taxon>Hyalomma</taxon>
    </lineage>
</organism>
<evidence type="ECO:0000313" key="1">
    <source>
        <dbReference type="EMBL" id="KAH6947121.1"/>
    </source>
</evidence>
<proteinExistence type="predicted"/>
<comment type="caution">
    <text evidence="1">The sequence shown here is derived from an EMBL/GenBank/DDBJ whole genome shotgun (WGS) entry which is preliminary data.</text>
</comment>
<accession>A0ACB7TLZ9</accession>
<dbReference type="EMBL" id="CM023481">
    <property type="protein sequence ID" value="KAH6947121.1"/>
    <property type="molecule type" value="Genomic_DNA"/>
</dbReference>
<protein>
    <submittedName>
        <fullName evidence="1">Uncharacterized protein</fullName>
    </submittedName>
</protein>
<gene>
    <name evidence="1" type="ORF">HPB50_017173</name>
</gene>
<keyword evidence="2" id="KW-1185">Reference proteome</keyword>
<reference evidence="1" key="1">
    <citation type="submission" date="2020-05" db="EMBL/GenBank/DDBJ databases">
        <title>Large-scale comparative analyses of tick genomes elucidate their genetic diversity and vector capacities.</title>
        <authorList>
            <person name="Jia N."/>
            <person name="Wang J."/>
            <person name="Shi W."/>
            <person name="Du L."/>
            <person name="Sun Y."/>
            <person name="Zhan W."/>
            <person name="Jiang J."/>
            <person name="Wang Q."/>
            <person name="Zhang B."/>
            <person name="Ji P."/>
            <person name="Sakyi L.B."/>
            <person name="Cui X."/>
            <person name="Yuan T."/>
            <person name="Jiang B."/>
            <person name="Yang W."/>
            <person name="Lam T.T.-Y."/>
            <person name="Chang Q."/>
            <person name="Ding S."/>
            <person name="Wang X."/>
            <person name="Zhu J."/>
            <person name="Ruan X."/>
            <person name="Zhao L."/>
            <person name="Wei J."/>
            <person name="Que T."/>
            <person name="Du C."/>
            <person name="Cheng J."/>
            <person name="Dai P."/>
            <person name="Han X."/>
            <person name="Huang E."/>
            <person name="Gao Y."/>
            <person name="Liu J."/>
            <person name="Shao H."/>
            <person name="Ye R."/>
            <person name="Li L."/>
            <person name="Wei W."/>
            <person name="Wang X."/>
            <person name="Wang C."/>
            <person name="Yang T."/>
            <person name="Huo Q."/>
            <person name="Li W."/>
            <person name="Guo W."/>
            <person name="Chen H."/>
            <person name="Zhou L."/>
            <person name="Ni X."/>
            <person name="Tian J."/>
            <person name="Zhou Y."/>
            <person name="Sheng Y."/>
            <person name="Liu T."/>
            <person name="Pan Y."/>
            <person name="Xia L."/>
            <person name="Li J."/>
            <person name="Zhao F."/>
            <person name="Cao W."/>
        </authorList>
    </citation>
    <scope>NUCLEOTIDE SEQUENCE</scope>
    <source>
        <strain evidence="1">Hyas-2018</strain>
    </source>
</reference>
<dbReference type="Proteomes" id="UP000821845">
    <property type="component" value="Chromosome 1"/>
</dbReference>
<sequence length="158" mass="16964">MWLSACESRGATYTVRRGRGKRSRPVMPARFRGAREGSAYLVVGQVDDQPGEDDRVLLVAAERVSLLASSDQMHDHGEPCGGHVVFVVPVERRNRWPGSAAAARVAGPRAGRHGPTVQQLPAGVCAFRKEVGGRLLVGPCVRVGPVQLCRVSATQEES</sequence>
<evidence type="ECO:0000313" key="2">
    <source>
        <dbReference type="Proteomes" id="UP000821845"/>
    </source>
</evidence>
<name>A0ACB7TLZ9_HYAAI</name>